<feature type="transmembrane region" description="Helical" evidence="1">
    <location>
        <begin position="21"/>
        <end position="41"/>
    </location>
</feature>
<evidence type="ECO:0000313" key="2">
    <source>
        <dbReference type="EMBL" id="WAA12524.1"/>
    </source>
</evidence>
<evidence type="ECO:0000313" key="3">
    <source>
        <dbReference type="Proteomes" id="UP001164726"/>
    </source>
</evidence>
<name>A0A9E8RYT9_9BACI</name>
<dbReference type="AlphaFoldDB" id="A0A9E8RYT9"/>
<organism evidence="2 3">
    <name type="scientific">Fervidibacillus halotolerans</name>
    <dbReference type="NCBI Taxonomy" id="2980027"/>
    <lineage>
        <taxon>Bacteria</taxon>
        <taxon>Bacillati</taxon>
        <taxon>Bacillota</taxon>
        <taxon>Bacilli</taxon>
        <taxon>Bacillales</taxon>
        <taxon>Bacillaceae</taxon>
        <taxon>Fervidibacillus</taxon>
    </lineage>
</organism>
<dbReference type="RefSeq" id="WP_275420660.1">
    <property type="nucleotide sequence ID" value="NZ_CP106877.1"/>
</dbReference>
<reference evidence="2" key="1">
    <citation type="submission" date="2022-09" db="EMBL/GenBank/DDBJ databases">
        <title>Complete Genomes of Fervidibacillus albus and Fervidibacillus halotolerans isolated from tidal flat sediments.</title>
        <authorList>
            <person name="Kwon K.K."/>
            <person name="Yang S.-H."/>
            <person name="Park M.J."/>
            <person name="Oh H.-M."/>
        </authorList>
    </citation>
    <scope>NUCLEOTIDE SEQUENCE</scope>
    <source>
        <strain evidence="2">MEBiC13594</strain>
    </source>
</reference>
<dbReference type="PANTHER" id="PTHR37305">
    <property type="entry name" value="INTEGRAL MEMBRANE PROTEIN-RELATED"/>
    <property type="match status" value="1"/>
</dbReference>
<keyword evidence="1" id="KW-1133">Transmembrane helix</keyword>
<feature type="transmembrane region" description="Helical" evidence="1">
    <location>
        <begin position="155"/>
        <end position="180"/>
    </location>
</feature>
<dbReference type="KEGG" id="fhl:OE105_13555"/>
<proteinExistence type="predicted"/>
<sequence>MVNHKFIHLTKVELSYQLQSKLLLLITILFLILSIINYHSLYQYAVNNYQLFQKTEQEMRDQGVDIEEELQKTPRISNDGNVETIENVLAYDFKNVQTSIKAFHANQVLNNTFGWLSLVFFPFIFSIYGIVVATYDYQYKTLKQKLVHSTFKSIFMSKIFSTLLFSIVNMFILTIASFIIHRIFFDKLKKNIPINEFVVENVGEDSNQLKIILFAFFVTFLFSMLGLSIGFIVKSALLPSVIIISINFLLPIQGKYDLRNLLANFGHELFTFNPNFVLFQPVSVPLFQAGAIIITFIIGLVIISYVIASKQSKYGS</sequence>
<dbReference type="PANTHER" id="PTHR37305:SF1">
    <property type="entry name" value="MEMBRANE PROTEIN"/>
    <property type="match status" value="1"/>
</dbReference>
<keyword evidence="1" id="KW-0812">Transmembrane</keyword>
<gene>
    <name evidence="2" type="ORF">OE105_13555</name>
</gene>
<dbReference type="Proteomes" id="UP001164726">
    <property type="component" value="Chromosome"/>
</dbReference>
<dbReference type="EMBL" id="CP106877">
    <property type="protein sequence ID" value="WAA12524.1"/>
    <property type="molecule type" value="Genomic_DNA"/>
</dbReference>
<feature type="transmembrane region" description="Helical" evidence="1">
    <location>
        <begin position="113"/>
        <end position="135"/>
    </location>
</feature>
<feature type="transmembrane region" description="Helical" evidence="1">
    <location>
        <begin position="211"/>
        <end position="229"/>
    </location>
</feature>
<protein>
    <submittedName>
        <fullName evidence="2">ABC transporter permease</fullName>
    </submittedName>
</protein>
<accession>A0A9E8RYT9</accession>
<evidence type="ECO:0000256" key="1">
    <source>
        <dbReference type="SAM" id="Phobius"/>
    </source>
</evidence>
<keyword evidence="1" id="KW-0472">Membrane</keyword>
<keyword evidence="3" id="KW-1185">Reference proteome</keyword>
<feature type="transmembrane region" description="Helical" evidence="1">
    <location>
        <begin position="236"/>
        <end position="254"/>
    </location>
</feature>
<feature type="transmembrane region" description="Helical" evidence="1">
    <location>
        <begin position="286"/>
        <end position="308"/>
    </location>
</feature>